<dbReference type="EC" id="2.4.1.-" evidence="3"/>
<dbReference type="SUPFAM" id="SSF53756">
    <property type="entry name" value="UDP-Glycosyltransferase/glycogen phosphorylase"/>
    <property type="match status" value="1"/>
</dbReference>
<dbReference type="GO" id="GO:0008713">
    <property type="term" value="F:ADP-heptose-lipopolysaccharide heptosyltransferase activity"/>
    <property type="evidence" value="ECO:0007669"/>
    <property type="project" value="TreeGrafter"/>
</dbReference>
<comment type="caution">
    <text evidence="3">The sequence shown here is derived from an EMBL/GenBank/DDBJ whole genome shotgun (WGS) entry which is preliminary data.</text>
</comment>
<accession>A0A1E3X3V6</accession>
<proteinExistence type="predicted"/>
<dbReference type="CDD" id="cd03789">
    <property type="entry name" value="GT9_LPS_heptosyltransferase"/>
    <property type="match status" value="1"/>
</dbReference>
<dbReference type="AlphaFoldDB" id="A0A1E3X3V6"/>
<dbReference type="PANTHER" id="PTHR30160">
    <property type="entry name" value="TETRAACYLDISACCHARIDE 4'-KINASE-RELATED"/>
    <property type="match status" value="1"/>
</dbReference>
<evidence type="ECO:0000256" key="1">
    <source>
        <dbReference type="ARBA" id="ARBA00022676"/>
    </source>
</evidence>
<keyword evidence="1 3" id="KW-0328">Glycosyltransferase</keyword>
<evidence type="ECO:0000313" key="3">
    <source>
        <dbReference type="EMBL" id="ODS30336.1"/>
    </source>
</evidence>
<dbReference type="Proteomes" id="UP000094056">
    <property type="component" value="Unassembled WGS sequence"/>
</dbReference>
<protein>
    <submittedName>
        <fullName evidence="3">ADP-heptose-LPS-heptosyl transferase II</fullName>
        <ecNumber evidence="3">2.4.1.-</ecNumber>
    </submittedName>
</protein>
<evidence type="ECO:0000256" key="2">
    <source>
        <dbReference type="ARBA" id="ARBA00022679"/>
    </source>
</evidence>
<dbReference type="GO" id="GO:0009244">
    <property type="term" value="P:lipopolysaccharide core region biosynthetic process"/>
    <property type="evidence" value="ECO:0007669"/>
    <property type="project" value="TreeGrafter"/>
</dbReference>
<dbReference type="InterPro" id="IPR051199">
    <property type="entry name" value="LPS_LOS_Heptosyltrfase"/>
</dbReference>
<dbReference type="GO" id="GO:0005829">
    <property type="term" value="C:cytosol"/>
    <property type="evidence" value="ECO:0007669"/>
    <property type="project" value="TreeGrafter"/>
</dbReference>
<reference evidence="3 4" key="1">
    <citation type="submission" date="2016-07" db="EMBL/GenBank/DDBJ databases">
        <title>Draft genome of Scalindua rubra, obtained from a brine-seawater interface in the Red Sea, sheds light on salt adaptation in anammox bacteria.</title>
        <authorList>
            <person name="Speth D.R."/>
            <person name="Lagkouvardos I."/>
            <person name="Wang Y."/>
            <person name="Qian P.-Y."/>
            <person name="Dutilh B.E."/>
            <person name="Jetten M.S."/>
        </authorList>
    </citation>
    <scope>NUCLEOTIDE SEQUENCE [LARGE SCALE GENOMIC DNA]</scope>
    <source>
        <strain evidence="3">BSI-1</strain>
    </source>
</reference>
<keyword evidence="2 3" id="KW-0808">Transferase</keyword>
<dbReference type="InterPro" id="IPR002201">
    <property type="entry name" value="Glyco_trans_9"/>
</dbReference>
<name>A0A1E3X3V6_9BACT</name>
<organism evidence="3 4">
    <name type="scientific">Candidatus Scalindua rubra</name>
    <dbReference type="NCBI Taxonomy" id="1872076"/>
    <lineage>
        <taxon>Bacteria</taxon>
        <taxon>Pseudomonadati</taxon>
        <taxon>Planctomycetota</taxon>
        <taxon>Candidatus Brocadiia</taxon>
        <taxon>Candidatus Brocadiales</taxon>
        <taxon>Candidatus Scalinduaceae</taxon>
        <taxon>Candidatus Scalindua</taxon>
    </lineage>
</organism>
<evidence type="ECO:0000313" key="4">
    <source>
        <dbReference type="Proteomes" id="UP000094056"/>
    </source>
</evidence>
<dbReference type="Gene3D" id="3.40.50.2000">
    <property type="entry name" value="Glycogen Phosphorylase B"/>
    <property type="match status" value="2"/>
</dbReference>
<dbReference type="Pfam" id="PF01075">
    <property type="entry name" value="Glyco_transf_9"/>
    <property type="match status" value="1"/>
</dbReference>
<sequence>MKIEQKQLKEKVLIIKLGYSETLDGEIGMITSLGDVLRSTVLLHHYKNAYVTWLVDEKAFPLLKGNPFIHRILFYDLTTVLQLQSERFDTVINLEKVPGVCAFSDSINAWRRYGFRFDPEKGETLAYDGSQNVLEICMDVEYKKKTKKCWEEVLFEMVGEKWQGEGFILGYKPKSDITYDIGFNCYVGEKWPIKAWPLEYWKELESHIGNKYTISWQQGLKNLDEYIEWINSCRIIVTNDSLGLHIANGLGKKIIALFGPTISSEVYISKGVKLVPRVDYNCIPCLSSKCTQTELCMRFIEPKEVYNAIEEIIKA</sequence>
<dbReference type="PANTHER" id="PTHR30160:SF7">
    <property type="entry name" value="ADP-HEPTOSE--LPS HEPTOSYLTRANSFERASE 2"/>
    <property type="match status" value="1"/>
</dbReference>
<dbReference type="EMBL" id="MAYW01000241">
    <property type="protein sequence ID" value="ODS30336.1"/>
    <property type="molecule type" value="Genomic_DNA"/>
</dbReference>
<gene>
    <name evidence="3" type="primary">rfaF</name>
    <name evidence="3" type="ORF">SCARUB_04553</name>
</gene>